<gene>
    <name evidence="2" type="ORF">POL25_32230</name>
</gene>
<sequence length="169" mass="18484">MRAHDRPPSPPEIDRRLQFHREQWLLLPLMFAVPIVAALGLLGGPRQREEIDLRGVGLAVEFAPREHLEDWGHLRVTVVNRTSGPLTRAQAEFSRGLLEAVARPSFQPPLARIDGDWYVVPLGDMAPGATRAVTLDYRSTAAGALTGAVRVRAGEAALAELPVHLTVLP</sequence>
<comment type="caution">
    <text evidence="2">The sequence shown here is derived from an EMBL/GenBank/DDBJ whole genome shotgun (WGS) entry which is preliminary data.</text>
</comment>
<proteinExistence type="predicted"/>
<keyword evidence="1" id="KW-1133">Transmembrane helix</keyword>
<keyword evidence="1" id="KW-0812">Transmembrane</keyword>
<protein>
    <submittedName>
        <fullName evidence="2">Uncharacterized protein</fullName>
    </submittedName>
</protein>
<evidence type="ECO:0000313" key="3">
    <source>
        <dbReference type="Proteomes" id="UP001221686"/>
    </source>
</evidence>
<organism evidence="2 3">
    <name type="scientific">Nannocystis bainbridge</name>
    <dbReference type="NCBI Taxonomy" id="2995303"/>
    <lineage>
        <taxon>Bacteria</taxon>
        <taxon>Pseudomonadati</taxon>
        <taxon>Myxococcota</taxon>
        <taxon>Polyangia</taxon>
        <taxon>Nannocystales</taxon>
        <taxon>Nannocystaceae</taxon>
        <taxon>Nannocystis</taxon>
    </lineage>
</organism>
<accession>A0ABT5EA16</accession>
<dbReference type="Proteomes" id="UP001221686">
    <property type="component" value="Unassembled WGS sequence"/>
</dbReference>
<dbReference type="EMBL" id="JAQNDL010000003">
    <property type="protein sequence ID" value="MDC0721621.1"/>
    <property type="molecule type" value="Genomic_DNA"/>
</dbReference>
<keyword evidence="1" id="KW-0472">Membrane</keyword>
<evidence type="ECO:0000313" key="2">
    <source>
        <dbReference type="EMBL" id="MDC0721621.1"/>
    </source>
</evidence>
<reference evidence="2 3" key="1">
    <citation type="submission" date="2022-11" db="EMBL/GenBank/DDBJ databases">
        <title>Minimal conservation of predation-associated metabolite biosynthetic gene clusters underscores biosynthetic potential of Myxococcota including descriptions for ten novel species: Archangium lansinium sp. nov., Myxococcus landrumus sp. nov., Nannocystis bai.</title>
        <authorList>
            <person name="Ahearne A."/>
            <person name="Stevens C."/>
            <person name="Dowd S."/>
        </authorList>
    </citation>
    <scope>NUCLEOTIDE SEQUENCE [LARGE SCALE GENOMIC DNA]</scope>
    <source>
        <strain evidence="2 3">BB15-2</strain>
    </source>
</reference>
<evidence type="ECO:0000256" key="1">
    <source>
        <dbReference type="SAM" id="Phobius"/>
    </source>
</evidence>
<name>A0ABT5EA16_9BACT</name>
<keyword evidence="3" id="KW-1185">Reference proteome</keyword>
<dbReference type="RefSeq" id="WP_272090123.1">
    <property type="nucleotide sequence ID" value="NZ_JAQNDL010000003.1"/>
</dbReference>
<feature type="transmembrane region" description="Helical" evidence="1">
    <location>
        <begin position="24"/>
        <end position="44"/>
    </location>
</feature>